<reference evidence="1" key="2">
    <citation type="journal article" date="2022" name="Microb. Genom.">
        <title>A chromosome-scale genome assembly of the tomato pathogen Cladosporium fulvum reveals a compartmentalized genome architecture and the presence of a dispensable chromosome.</title>
        <authorList>
            <person name="Zaccaron A.Z."/>
            <person name="Chen L.H."/>
            <person name="Samaras A."/>
            <person name="Stergiopoulos I."/>
        </authorList>
    </citation>
    <scope>NUCLEOTIDE SEQUENCE</scope>
    <source>
        <strain evidence="1">Race5_Kim</strain>
    </source>
</reference>
<protein>
    <submittedName>
        <fullName evidence="1">Uncharacterized protein</fullName>
    </submittedName>
</protein>
<dbReference type="KEGG" id="ffu:CLAFUR5_04149"/>
<dbReference type="Proteomes" id="UP000756132">
    <property type="component" value="Chromosome 4"/>
</dbReference>
<accession>A0A9Q8LG75</accession>
<proteinExistence type="predicted"/>
<dbReference type="AlphaFoldDB" id="A0A9Q8LG75"/>
<dbReference type="EMBL" id="CP090166">
    <property type="protein sequence ID" value="UJO16867.1"/>
    <property type="molecule type" value="Genomic_DNA"/>
</dbReference>
<gene>
    <name evidence="1" type="ORF">CLAFUR5_04149</name>
</gene>
<keyword evidence="2" id="KW-1185">Reference proteome</keyword>
<dbReference type="OrthoDB" id="10385347at2759"/>
<dbReference type="RefSeq" id="XP_047761233.1">
    <property type="nucleotide sequence ID" value="XM_047903297.1"/>
</dbReference>
<reference evidence="1" key="1">
    <citation type="submission" date="2021-12" db="EMBL/GenBank/DDBJ databases">
        <authorList>
            <person name="Zaccaron A."/>
            <person name="Stergiopoulos I."/>
        </authorList>
    </citation>
    <scope>NUCLEOTIDE SEQUENCE</scope>
    <source>
        <strain evidence="1">Race5_Kim</strain>
    </source>
</reference>
<evidence type="ECO:0000313" key="2">
    <source>
        <dbReference type="Proteomes" id="UP000756132"/>
    </source>
</evidence>
<dbReference type="GeneID" id="71984027"/>
<sequence>MDPDVQFVVAAIAQYCISRPPQSVEHWILLGQMAIQDNGDNQVMALTLGHFRGTLTQAV</sequence>
<organism evidence="1 2">
    <name type="scientific">Passalora fulva</name>
    <name type="common">Tomato leaf mold</name>
    <name type="synonym">Cladosporium fulvum</name>
    <dbReference type="NCBI Taxonomy" id="5499"/>
    <lineage>
        <taxon>Eukaryota</taxon>
        <taxon>Fungi</taxon>
        <taxon>Dikarya</taxon>
        <taxon>Ascomycota</taxon>
        <taxon>Pezizomycotina</taxon>
        <taxon>Dothideomycetes</taxon>
        <taxon>Dothideomycetidae</taxon>
        <taxon>Mycosphaerellales</taxon>
        <taxon>Mycosphaerellaceae</taxon>
        <taxon>Fulvia</taxon>
    </lineage>
</organism>
<evidence type="ECO:0000313" key="1">
    <source>
        <dbReference type="EMBL" id="UJO16867.1"/>
    </source>
</evidence>
<name>A0A9Q8LG75_PASFU</name>